<comment type="caution">
    <text evidence="2">The sequence shown here is derived from an EMBL/GenBank/DDBJ whole genome shotgun (WGS) entry which is preliminary data.</text>
</comment>
<evidence type="ECO:0000256" key="1">
    <source>
        <dbReference type="SAM" id="Phobius"/>
    </source>
</evidence>
<keyword evidence="1" id="KW-0812">Transmembrane</keyword>
<evidence type="ECO:0000313" key="3">
    <source>
        <dbReference type="Proteomes" id="UP001417504"/>
    </source>
</evidence>
<gene>
    <name evidence="2" type="ORF">Sjap_011211</name>
</gene>
<dbReference type="AlphaFoldDB" id="A0AAP0JAZ9"/>
<evidence type="ECO:0000313" key="2">
    <source>
        <dbReference type="EMBL" id="KAK9130724.1"/>
    </source>
</evidence>
<keyword evidence="1" id="KW-1133">Transmembrane helix</keyword>
<proteinExistence type="predicted"/>
<feature type="transmembrane region" description="Helical" evidence="1">
    <location>
        <begin position="7"/>
        <end position="28"/>
    </location>
</feature>
<organism evidence="2 3">
    <name type="scientific">Stephania japonica</name>
    <dbReference type="NCBI Taxonomy" id="461633"/>
    <lineage>
        <taxon>Eukaryota</taxon>
        <taxon>Viridiplantae</taxon>
        <taxon>Streptophyta</taxon>
        <taxon>Embryophyta</taxon>
        <taxon>Tracheophyta</taxon>
        <taxon>Spermatophyta</taxon>
        <taxon>Magnoliopsida</taxon>
        <taxon>Ranunculales</taxon>
        <taxon>Menispermaceae</taxon>
        <taxon>Menispermoideae</taxon>
        <taxon>Cissampelideae</taxon>
        <taxon>Stephania</taxon>
    </lineage>
</organism>
<dbReference type="EMBL" id="JBBNAE010000004">
    <property type="protein sequence ID" value="KAK9130724.1"/>
    <property type="molecule type" value="Genomic_DNA"/>
</dbReference>
<name>A0AAP0JAZ9_9MAGN</name>
<keyword evidence="1" id="KW-0472">Membrane</keyword>
<keyword evidence="3" id="KW-1185">Reference proteome</keyword>
<reference evidence="2 3" key="1">
    <citation type="submission" date="2024-01" db="EMBL/GenBank/DDBJ databases">
        <title>Genome assemblies of Stephania.</title>
        <authorList>
            <person name="Yang L."/>
        </authorList>
    </citation>
    <scope>NUCLEOTIDE SEQUENCE [LARGE SCALE GENOMIC DNA]</scope>
    <source>
        <strain evidence="2">QJT</strain>
        <tissue evidence="2">Leaf</tissue>
    </source>
</reference>
<protein>
    <submittedName>
        <fullName evidence="2">Uncharacterized protein</fullName>
    </submittedName>
</protein>
<sequence>MFVVCSLCVYVYCSVNLFCVVQLVNAVLKGSLSGMLIALPITPVYYILLGLCIQD</sequence>
<feature type="transmembrane region" description="Helical" evidence="1">
    <location>
        <begin position="34"/>
        <end position="53"/>
    </location>
</feature>
<dbReference type="Proteomes" id="UP001417504">
    <property type="component" value="Unassembled WGS sequence"/>
</dbReference>
<accession>A0AAP0JAZ9</accession>